<keyword evidence="2 5" id="KW-0238">DNA-binding</keyword>
<evidence type="ECO:0000313" key="5">
    <source>
        <dbReference type="EMBL" id="TNY33003.1"/>
    </source>
</evidence>
<protein>
    <submittedName>
        <fullName evidence="5">LacI family DNA-binding transcriptional regulator</fullName>
    </submittedName>
</protein>
<organism evidence="5 6">
    <name type="scientific">Pelagovum pacificum</name>
    <dbReference type="NCBI Taxonomy" id="2588711"/>
    <lineage>
        <taxon>Bacteria</taxon>
        <taxon>Pseudomonadati</taxon>
        <taxon>Pseudomonadota</taxon>
        <taxon>Alphaproteobacteria</taxon>
        <taxon>Rhodobacterales</taxon>
        <taxon>Paracoccaceae</taxon>
        <taxon>Pelagovum</taxon>
    </lineage>
</organism>
<evidence type="ECO:0000256" key="2">
    <source>
        <dbReference type="ARBA" id="ARBA00023125"/>
    </source>
</evidence>
<dbReference type="GO" id="GO:0003700">
    <property type="term" value="F:DNA-binding transcription factor activity"/>
    <property type="evidence" value="ECO:0007669"/>
    <property type="project" value="TreeGrafter"/>
</dbReference>
<proteinExistence type="predicted"/>
<keyword evidence="3" id="KW-0804">Transcription</keyword>
<dbReference type="SUPFAM" id="SSF47413">
    <property type="entry name" value="lambda repressor-like DNA-binding domains"/>
    <property type="match status" value="1"/>
</dbReference>
<dbReference type="CDD" id="cd01544">
    <property type="entry name" value="PBP1_GalR"/>
    <property type="match status" value="1"/>
</dbReference>
<dbReference type="GO" id="GO:0000976">
    <property type="term" value="F:transcription cis-regulatory region binding"/>
    <property type="evidence" value="ECO:0007669"/>
    <property type="project" value="TreeGrafter"/>
</dbReference>
<feature type="domain" description="HTH lacI-type" evidence="4">
    <location>
        <begin position="14"/>
        <end position="70"/>
    </location>
</feature>
<dbReference type="AlphaFoldDB" id="A0A5C5GE73"/>
<evidence type="ECO:0000256" key="3">
    <source>
        <dbReference type="ARBA" id="ARBA00023163"/>
    </source>
</evidence>
<dbReference type="Gene3D" id="3.40.50.2300">
    <property type="match status" value="2"/>
</dbReference>
<evidence type="ECO:0000259" key="4">
    <source>
        <dbReference type="PROSITE" id="PS50932"/>
    </source>
</evidence>
<dbReference type="SUPFAM" id="SSF53822">
    <property type="entry name" value="Periplasmic binding protein-like I"/>
    <property type="match status" value="1"/>
</dbReference>
<dbReference type="Pfam" id="PF13377">
    <property type="entry name" value="Peripla_BP_3"/>
    <property type="match status" value="1"/>
</dbReference>
<dbReference type="Gene3D" id="1.10.260.40">
    <property type="entry name" value="lambda repressor-like DNA-binding domains"/>
    <property type="match status" value="1"/>
</dbReference>
<dbReference type="PANTHER" id="PTHR30146">
    <property type="entry name" value="LACI-RELATED TRANSCRIPTIONAL REPRESSOR"/>
    <property type="match status" value="1"/>
</dbReference>
<dbReference type="RefSeq" id="WP_140193686.1">
    <property type="nucleotide sequence ID" value="NZ_CP065915.1"/>
</dbReference>
<dbReference type="SMART" id="SM00354">
    <property type="entry name" value="HTH_LACI"/>
    <property type="match status" value="1"/>
</dbReference>
<dbReference type="EMBL" id="VFFF01000001">
    <property type="protein sequence ID" value="TNY33003.1"/>
    <property type="molecule type" value="Genomic_DNA"/>
</dbReference>
<name>A0A5C5GE73_9RHOB</name>
<dbReference type="InterPro" id="IPR046335">
    <property type="entry name" value="LacI/GalR-like_sensor"/>
</dbReference>
<evidence type="ECO:0000313" key="6">
    <source>
        <dbReference type="Proteomes" id="UP000314011"/>
    </source>
</evidence>
<dbReference type="InterPro" id="IPR010982">
    <property type="entry name" value="Lambda_DNA-bd_dom_sf"/>
</dbReference>
<keyword evidence="1" id="KW-0805">Transcription regulation</keyword>
<dbReference type="OrthoDB" id="5681588at2"/>
<evidence type="ECO:0000256" key="1">
    <source>
        <dbReference type="ARBA" id="ARBA00023015"/>
    </source>
</evidence>
<keyword evidence="6" id="KW-1185">Reference proteome</keyword>
<dbReference type="CDD" id="cd01392">
    <property type="entry name" value="HTH_LacI"/>
    <property type="match status" value="1"/>
</dbReference>
<reference evidence="5 6" key="1">
    <citation type="submission" date="2019-06" db="EMBL/GenBank/DDBJ databases">
        <title>Genome of new Rhodobacteraceae sp. SM1903.</title>
        <authorList>
            <person name="Ren X."/>
        </authorList>
    </citation>
    <scope>NUCLEOTIDE SEQUENCE [LARGE SCALE GENOMIC DNA]</scope>
    <source>
        <strain evidence="5 6">SM1903</strain>
    </source>
</reference>
<dbReference type="PANTHER" id="PTHR30146:SF149">
    <property type="entry name" value="HTH-TYPE TRANSCRIPTIONAL REGULATOR EBGR"/>
    <property type="match status" value="1"/>
</dbReference>
<dbReference type="Pfam" id="PF00356">
    <property type="entry name" value="LacI"/>
    <property type="match status" value="1"/>
</dbReference>
<sequence>MAEVTRIPARRPTVTLKQIADRVGVSSATVSRVLNFDNTLSVGEATRQTIIETAEAMNYAPPRRRRKSAEPKGRVALLHFLRPQEELVDPYYVALRLGIEARCAALHQEPAKLYQTDELPEASVLKGVPGLIAIGFHSQEMIDWILRHNRNVVFADFRPDDDSVDCVDSDLEAATVKLLDALDGLGYRRIAVAGWNSRHVPGAGEPAEFRVRAYERWMRARGRFDPRLMETGNNTEESGHRLAQRLLALDDRPDLIVTGNDNMAVGAYRAIGSAGLRIPDDIAVASFNDISTARFMSPPLTTVRLPAEAIGETAVDLLMERISGRRDLGKQVRLETKIVWRRSTRKPGADSSQSRD</sequence>
<dbReference type="InterPro" id="IPR028082">
    <property type="entry name" value="Peripla_BP_I"/>
</dbReference>
<dbReference type="InterPro" id="IPR000843">
    <property type="entry name" value="HTH_LacI"/>
</dbReference>
<dbReference type="Proteomes" id="UP000314011">
    <property type="component" value="Unassembled WGS sequence"/>
</dbReference>
<accession>A0A5C5GE73</accession>
<comment type="caution">
    <text evidence="5">The sequence shown here is derived from an EMBL/GenBank/DDBJ whole genome shotgun (WGS) entry which is preliminary data.</text>
</comment>
<dbReference type="PROSITE" id="PS50932">
    <property type="entry name" value="HTH_LACI_2"/>
    <property type="match status" value="1"/>
</dbReference>
<gene>
    <name evidence="5" type="ORF">FHY64_06925</name>
</gene>